<name>F9Y6W3_KETVW</name>
<dbReference type="PANTHER" id="PTHR43881">
    <property type="entry name" value="GAMMA-GLUTAMYLTRANSPEPTIDASE (AFU_ORTHOLOGUE AFUA_4G13580)"/>
    <property type="match status" value="1"/>
</dbReference>
<dbReference type="PATRIC" id="fig|759362.5.peg.1177"/>
<dbReference type="EC" id="2.3.2.2" evidence="1"/>
<dbReference type="PRINTS" id="PR01210">
    <property type="entry name" value="GGTRANSPTASE"/>
</dbReference>
<dbReference type="GO" id="GO:0103068">
    <property type="term" value="F:leukotriene C4 gamma-glutamyl transferase activity"/>
    <property type="evidence" value="ECO:0007669"/>
    <property type="project" value="UniProtKB-EC"/>
</dbReference>
<dbReference type="OrthoDB" id="9781342at2"/>
<keyword evidence="1" id="KW-0808">Transferase</keyword>
<dbReference type="AlphaFoldDB" id="F9Y6W3"/>
<dbReference type="Gene3D" id="1.10.246.130">
    <property type="match status" value="1"/>
</dbReference>
<dbReference type="Pfam" id="PF01019">
    <property type="entry name" value="G_glu_transpept"/>
    <property type="match status" value="1"/>
</dbReference>
<keyword evidence="2" id="KW-1185">Reference proteome</keyword>
<evidence type="ECO:0000313" key="1">
    <source>
        <dbReference type="EMBL" id="AEM40980.1"/>
    </source>
</evidence>
<organism evidence="1 2">
    <name type="scientific">Ketogulonicigenium vulgare (strain WSH-001)</name>
    <dbReference type="NCBI Taxonomy" id="759362"/>
    <lineage>
        <taxon>Bacteria</taxon>
        <taxon>Pseudomonadati</taxon>
        <taxon>Pseudomonadota</taxon>
        <taxon>Alphaproteobacteria</taxon>
        <taxon>Rhodobacterales</taxon>
        <taxon>Roseobacteraceae</taxon>
        <taxon>Ketogulonicigenium</taxon>
    </lineage>
</organism>
<evidence type="ECO:0000313" key="2">
    <source>
        <dbReference type="Proteomes" id="UP000000692"/>
    </source>
</evidence>
<gene>
    <name evidence="1" type="primary">ggt</name>
    <name evidence="1" type="ordered locus">KVU_1141</name>
</gene>
<dbReference type="InterPro" id="IPR029055">
    <property type="entry name" value="Ntn_hydrolases_N"/>
</dbReference>
<dbReference type="InterPro" id="IPR043138">
    <property type="entry name" value="GGT_lsub"/>
</dbReference>
<accession>F9Y6W3</accession>
<dbReference type="KEGG" id="kvl:KVU_1141"/>
<dbReference type="EMBL" id="CP002018">
    <property type="protein sequence ID" value="AEM40980.1"/>
    <property type="molecule type" value="Genomic_DNA"/>
</dbReference>
<dbReference type="Proteomes" id="UP000000692">
    <property type="component" value="Chromosome"/>
</dbReference>
<dbReference type="eggNOG" id="COG0405">
    <property type="taxonomic scope" value="Bacteria"/>
</dbReference>
<dbReference type="HOGENOM" id="CLU_014813_3_0_5"/>
<dbReference type="InterPro" id="IPR043137">
    <property type="entry name" value="GGT_ssub_C"/>
</dbReference>
<reference evidence="1 2" key="1">
    <citation type="journal article" date="2011" name="J. Bacteriol.">
        <title>Complete genome sequence of the industrial strain Ketogulonicigenium vulgare WSH-001.</title>
        <authorList>
            <person name="Liu L."/>
            <person name="Li Y."/>
            <person name="Zhang J."/>
            <person name="Zhou Z."/>
            <person name="Liu J."/>
            <person name="Li X."/>
            <person name="Zhou J."/>
            <person name="Du G."/>
            <person name="Wang L."/>
            <person name="Chen J."/>
        </authorList>
    </citation>
    <scope>NUCLEOTIDE SEQUENCE [LARGE SCALE GENOMIC DNA]</scope>
    <source>
        <strain evidence="1 2">WSH-001</strain>
    </source>
</reference>
<dbReference type="Gene3D" id="3.60.20.40">
    <property type="match status" value="1"/>
</dbReference>
<proteinExistence type="predicted"/>
<dbReference type="SUPFAM" id="SSF56235">
    <property type="entry name" value="N-terminal nucleophile aminohydrolases (Ntn hydrolases)"/>
    <property type="match status" value="1"/>
</dbReference>
<dbReference type="PANTHER" id="PTHR43881:SF5">
    <property type="entry name" value="GAMMA-GLUTAMYLTRANSPEPTIDASE"/>
    <property type="match status" value="1"/>
</dbReference>
<dbReference type="InterPro" id="IPR052896">
    <property type="entry name" value="GGT-like_enzyme"/>
</dbReference>
<sequence length="498" mass="52417">MGAAAPPDPRLLMQTCAVSPHPIATAIGNDLLERGASAAEAAVAIGAYLSVAMPHFCGIGGDAVWLVSDGAGHVQAINGIGQAFDFTSGVTQISTRGPQSILTTAAATATWDAALQIFGVTPDLGMLLGPAQQAARDGIRVTPSQDFWRGMRADEMQDWPGFTPYAGAKAGDLLLQPDLATSLQALIDHGLSSFHTGPLSRRILDDLQSLGVAATADDLATTRAAVEAPLSLPYRGAQLYAPPPPTQGVTTLQIMGILERLKTPATYHLMVEAVKCAFLDRPALDDQAQVADWLSEAHLTRLAANIDPVRAMPWPHEWNSADTVYFAARDAQGGCVSALQSTYFDWGSGCVLPQTGMIWHNRGAGFSLNAGPNRLAPRRRPFHTLNPGIATRDGKPWLLYGTQGADGQPQTLAVILQAAIDQGLPPAAALSVPRFLLGRTFSDGRDTLKLEPTGQEDALAALGHQISPIPALSQLAGQAGMIRIEAAVTGAHDPRGRV</sequence>
<keyword evidence="1" id="KW-0012">Acyltransferase</keyword>
<protein>
    <submittedName>
        <fullName evidence="1">Gamma-glutamyltransferase 2</fullName>
        <ecNumber evidence="1">2.3.2.2</ecNumber>
    </submittedName>
</protein>